<evidence type="ECO:0000313" key="2">
    <source>
        <dbReference type="EMBL" id="OEU08163.1"/>
    </source>
</evidence>
<keyword evidence="3" id="KW-1185">Reference proteome</keyword>
<dbReference type="KEGG" id="fcy:FRACYDRAFT_250392"/>
<organism evidence="2 3">
    <name type="scientific">Fragilariopsis cylindrus CCMP1102</name>
    <dbReference type="NCBI Taxonomy" id="635003"/>
    <lineage>
        <taxon>Eukaryota</taxon>
        <taxon>Sar</taxon>
        <taxon>Stramenopiles</taxon>
        <taxon>Ochrophyta</taxon>
        <taxon>Bacillariophyta</taxon>
        <taxon>Bacillariophyceae</taxon>
        <taxon>Bacillariophycidae</taxon>
        <taxon>Bacillariales</taxon>
        <taxon>Bacillariaceae</taxon>
        <taxon>Fragilariopsis</taxon>
    </lineage>
</organism>
<gene>
    <name evidence="2" type="ORF">FRACYDRAFT_250392</name>
</gene>
<evidence type="ECO:0000313" key="3">
    <source>
        <dbReference type="Proteomes" id="UP000095751"/>
    </source>
</evidence>
<dbReference type="Proteomes" id="UP000095751">
    <property type="component" value="Unassembled WGS sequence"/>
</dbReference>
<evidence type="ECO:0000256" key="1">
    <source>
        <dbReference type="SAM" id="SignalP"/>
    </source>
</evidence>
<accession>A0A1E7ERI5</accession>
<sequence>MDFILSSIVLVAILNTATAVEPCSEEYKPVDCGQFAPHVFDNICLAEKAGFDPERCLELIIDEPNEYEECTYGYPPVICGDEALSNLCDAEKYGADFGQYVTPRVVANNEDAIVWYICDHDGWQTSSLPIKATLTASGLLDYFPVPVRISVEYDENGDDNDSLQLLNIGTDPIGVKNMLANE</sequence>
<reference evidence="2 3" key="1">
    <citation type="submission" date="2016-09" db="EMBL/GenBank/DDBJ databases">
        <title>Extensive genetic diversity and differential bi-allelic expression allows diatom success in the polar Southern Ocean.</title>
        <authorList>
            <consortium name="DOE Joint Genome Institute"/>
            <person name="Mock T."/>
            <person name="Otillar R.P."/>
            <person name="Strauss J."/>
            <person name="Dupont C."/>
            <person name="Frickenhaus S."/>
            <person name="Maumus F."/>
            <person name="Mcmullan M."/>
            <person name="Sanges R."/>
            <person name="Schmutz J."/>
            <person name="Toseland A."/>
            <person name="Valas R."/>
            <person name="Veluchamy A."/>
            <person name="Ward B.J."/>
            <person name="Allen A."/>
            <person name="Barry K."/>
            <person name="Falciatore A."/>
            <person name="Ferrante M."/>
            <person name="Fortunato A.E."/>
            <person name="Gloeckner G."/>
            <person name="Gruber A."/>
            <person name="Hipkin R."/>
            <person name="Janech M."/>
            <person name="Kroth P."/>
            <person name="Leese F."/>
            <person name="Lindquist E."/>
            <person name="Lyon B.R."/>
            <person name="Martin J."/>
            <person name="Mayer C."/>
            <person name="Parker M."/>
            <person name="Quesneville H."/>
            <person name="Raymond J."/>
            <person name="Uhlig C."/>
            <person name="Valentin K.U."/>
            <person name="Worden A.Z."/>
            <person name="Armbrust E.V."/>
            <person name="Bowler C."/>
            <person name="Green B."/>
            <person name="Moulton V."/>
            <person name="Van Oosterhout C."/>
            <person name="Grigoriev I."/>
        </authorList>
    </citation>
    <scope>NUCLEOTIDE SEQUENCE [LARGE SCALE GENOMIC DNA]</scope>
    <source>
        <strain evidence="2 3">CCMP1102</strain>
    </source>
</reference>
<evidence type="ECO:0008006" key="4">
    <source>
        <dbReference type="Google" id="ProtNLM"/>
    </source>
</evidence>
<dbReference type="InParanoid" id="A0A1E7ERI5"/>
<dbReference type="EMBL" id="KV784382">
    <property type="protein sequence ID" value="OEU08163.1"/>
    <property type="molecule type" value="Genomic_DNA"/>
</dbReference>
<dbReference type="AlphaFoldDB" id="A0A1E7ERI5"/>
<feature type="chain" id="PRO_5009192158" description="Kazal-like domain-containing protein" evidence="1">
    <location>
        <begin position="20"/>
        <end position="182"/>
    </location>
</feature>
<feature type="signal peptide" evidence="1">
    <location>
        <begin position="1"/>
        <end position="19"/>
    </location>
</feature>
<keyword evidence="1" id="KW-0732">Signal</keyword>
<proteinExistence type="predicted"/>
<protein>
    <recommendedName>
        <fullName evidence="4">Kazal-like domain-containing protein</fullName>
    </recommendedName>
</protein>
<name>A0A1E7ERI5_9STRA</name>